<gene>
    <name evidence="1" type="ORF">CEXT_374721</name>
</gene>
<sequence length="111" mass="13109">MDSPKLHKSLDLKIEETVWYIYWQYIGTLFYRSVSKKIGKCTMKFLRVLKWANFHGNLDLFSSNIQENAFISFTEPKESIEDIEVMAFVDIWREILNFSNCELDNTNINSG</sequence>
<evidence type="ECO:0000313" key="2">
    <source>
        <dbReference type="Proteomes" id="UP001054945"/>
    </source>
</evidence>
<reference evidence="1 2" key="1">
    <citation type="submission" date="2021-06" db="EMBL/GenBank/DDBJ databases">
        <title>Caerostris extrusa draft genome.</title>
        <authorList>
            <person name="Kono N."/>
            <person name="Arakawa K."/>
        </authorList>
    </citation>
    <scope>NUCLEOTIDE SEQUENCE [LARGE SCALE GENOMIC DNA]</scope>
</reference>
<accession>A0AAV4XE37</accession>
<comment type="caution">
    <text evidence="1">The sequence shown here is derived from an EMBL/GenBank/DDBJ whole genome shotgun (WGS) entry which is preliminary data.</text>
</comment>
<dbReference type="EMBL" id="BPLR01000086">
    <property type="protein sequence ID" value="GIY92044.1"/>
    <property type="molecule type" value="Genomic_DNA"/>
</dbReference>
<keyword evidence="2" id="KW-1185">Reference proteome</keyword>
<evidence type="ECO:0000313" key="1">
    <source>
        <dbReference type="EMBL" id="GIY92044.1"/>
    </source>
</evidence>
<dbReference type="AlphaFoldDB" id="A0AAV4XE37"/>
<organism evidence="1 2">
    <name type="scientific">Caerostris extrusa</name>
    <name type="common">Bark spider</name>
    <name type="synonym">Caerostris bankana</name>
    <dbReference type="NCBI Taxonomy" id="172846"/>
    <lineage>
        <taxon>Eukaryota</taxon>
        <taxon>Metazoa</taxon>
        <taxon>Ecdysozoa</taxon>
        <taxon>Arthropoda</taxon>
        <taxon>Chelicerata</taxon>
        <taxon>Arachnida</taxon>
        <taxon>Araneae</taxon>
        <taxon>Araneomorphae</taxon>
        <taxon>Entelegynae</taxon>
        <taxon>Araneoidea</taxon>
        <taxon>Araneidae</taxon>
        <taxon>Caerostris</taxon>
    </lineage>
</organism>
<name>A0AAV4XE37_CAEEX</name>
<proteinExistence type="predicted"/>
<protein>
    <submittedName>
        <fullName evidence="1">Uncharacterized protein</fullName>
    </submittedName>
</protein>
<dbReference type="Proteomes" id="UP001054945">
    <property type="component" value="Unassembled WGS sequence"/>
</dbReference>